<evidence type="ECO:0000313" key="1">
    <source>
        <dbReference type="EMBL" id="OMP09571.1"/>
    </source>
</evidence>
<name>A0A1R3KR64_9ROSI</name>
<dbReference type="Proteomes" id="UP000187203">
    <property type="component" value="Unassembled WGS sequence"/>
</dbReference>
<proteinExistence type="predicted"/>
<accession>A0A1R3KR64</accession>
<dbReference type="AlphaFoldDB" id="A0A1R3KR64"/>
<comment type="caution">
    <text evidence="1">The sequence shown here is derived from an EMBL/GenBank/DDBJ whole genome shotgun (WGS) entry which is preliminary data.</text>
</comment>
<dbReference type="EMBL" id="AWUE01012313">
    <property type="protein sequence ID" value="OMP09571.1"/>
    <property type="molecule type" value="Genomic_DNA"/>
</dbReference>
<organism evidence="1 2">
    <name type="scientific">Corchorus olitorius</name>
    <dbReference type="NCBI Taxonomy" id="93759"/>
    <lineage>
        <taxon>Eukaryota</taxon>
        <taxon>Viridiplantae</taxon>
        <taxon>Streptophyta</taxon>
        <taxon>Embryophyta</taxon>
        <taxon>Tracheophyta</taxon>
        <taxon>Spermatophyta</taxon>
        <taxon>Magnoliopsida</taxon>
        <taxon>eudicotyledons</taxon>
        <taxon>Gunneridae</taxon>
        <taxon>Pentapetalae</taxon>
        <taxon>rosids</taxon>
        <taxon>malvids</taxon>
        <taxon>Malvales</taxon>
        <taxon>Malvaceae</taxon>
        <taxon>Grewioideae</taxon>
        <taxon>Apeibeae</taxon>
        <taxon>Corchorus</taxon>
    </lineage>
</organism>
<gene>
    <name evidence="1" type="ORF">COLO4_05345</name>
</gene>
<keyword evidence="2" id="KW-1185">Reference proteome</keyword>
<reference evidence="2" key="1">
    <citation type="submission" date="2013-09" db="EMBL/GenBank/DDBJ databases">
        <title>Corchorus olitorius genome sequencing.</title>
        <authorList>
            <person name="Alam M."/>
            <person name="Haque M.S."/>
            <person name="Islam M.S."/>
            <person name="Emdad E.M."/>
            <person name="Islam M.M."/>
            <person name="Ahmed B."/>
            <person name="Halim A."/>
            <person name="Hossen Q.M.M."/>
            <person name="Hossain M.Z."/>
            <person name="Ahmed R."/>
            <person name="Khan M.M."/>
            <person name="Islam R."/>
            <person name="Rashid M.M."/>
            <person name="Khan S.A."/>
            <person name="Rahman M.S."/>
            <person name="Alam M."/>
            <person name="Yahiya A.S."/>
            <person name="Khan M.S."/>
            <person name="Azam M.S."/>
            <person name="Haque T."/>
            <person name="Lashkar M.Z.H."/>
            <person name="Akhand A.I."/>
            <person name="Morshed G."/>
            <person name="Roy S."/>
            <person name="Uddin K.S."/>
            <person name="Rabeya T."/>
            <person name="Hossain A.S."/>
            <person name="Chowdhury A."/>
            <person name="Snigdha A.R."/>
            <person name="Mortoza M.S."/>
            <person name="Matin S.A."/>
            <person name="Hoque S.M.E."/>
            <person name="Islam M.K."/>
            <person name="Roy D.K."/>
            <person name="Haider R."/>
            <person name="Moosa M.M."/>
            <person name="Elias S.M."/>
            <person name="Hasan A.M."/>
            <person name="Jahan S."/>
            <person name="Shafiuddin M."/>
            <person name="Mahmood N."/>
            <person name="Shommy N.S."/>
        </authorList>
    </citation>
    <scope>NUCLEOTIDE SEQUENCE [LARGE SCALE GENOMIC DNA]</scope>
    <source>
        <strain evidence="2">cv. O-4</strain>
    </source>
</reference>
<sequence>MQTDGNNGLWRLKTPMESEKKGLDEFFSIIHLCPTFLVPGNFPLREGWCRAFWELSNLCTSHSWENDTAYVGGQPGLPRQQWLLMLTS</sequence>
<protein>
    <submittedName>
        <fullName evidence="1">Uncharacterized protein</fullName>
    </submittedName>
</protein>
<evidence type="ECO:0000313" key="2">
    <source>
        <dbReference type="Proteomes" id="UP000187203"/>
    </source>
</evidence>